<evidence type="ECO:0000256" key="7">
    <source>
        <dbReference type="ARBA" id="ARBA00022741"/>
    </source>
</evidence>
<comment type="subunit">
    <text evidence="2">Monomer.</text>
</comment>
<dbReference type="InterPro" id="IPR043128">
    <property type="entry name" value="Rev_trsase/Diguanyl_cyclase"/>
</dbReference>
<name>A0AAU7SS20_9VIRU</name>
<reference evidence="11" key="2">
    <citation type="submission" date="2024-03" db="EMBL/GenBank/DDBJ databases">
        <authorList>
            <person name="Mahar J.E."/>
            <person name="Wille M."/>
            <person name="Harvey E."/>
            <person name="Moritz C.C."/>
            <person name="Holmes E.C."/>
        </authorList>
    </citation>
    <scope>NUCLEOTIDE SEQUENCE</scope>
    <source>
        <strain evidence="11">Hplan-A_304122</strain>
    </source>
</reference>
<evidence type="ECO:0000256" key="9">
    <source>
        <dbReference type="ARBA" id="ARBA00022953"/>
    </source>
</evidence>
<keyword evidence="9" id="KW-0693">Viral RNA replication</keyword>
<dbReference type="InterPro" id="IPR007094">
    <property type="entry name" value="RNA-dir_pol_PSvirus"/>
</dbReference>
<dbReference type="GO" id="GO:0075523">
    <property type="term" value="P:viral translational frameshifting"/>
    <property type="evidence" value="ECO:0007669"/>
    <property type="project" value="UniProtKB-KW"/>
</dbReference>
<dbReference type="PROSITE" id="PS50507">
    <property type="entry name" value="RDRP_SSRNA_POS"/>
    <property type="match status" value="1"/>
</dbReference>
<evidence type="ECO:0000256" key="5">
    <source>
        <dbReference type="ARBA" id="ARBA00022679"/>
    </source>
</evidence>
<organism evidence="11">
    <name type="scientific">Hetplan gecko astrovirus</name>
    <dbReference type="NCBI Taxonomy" id="3141951"/>
    <lineage>
        <taxon>Viruses</taxon>
        <taxon>Riboviria</taxon>
        <taxon>Orthornavirae</taxon>
        <taxon>Pisuviricota</taxon>
        <taxon>Stelpaviricetes</taxon>
        <taxon>Stellavirales</taxon>
        <taxon>Astroviridae</taxon>
    </lineage>
</organism>
<proteinExistence type="inferred from homology"/>
<dbReference type="GO" id="GO:0039694">
    <property type="term" value="P:viral RNA genome replication"/>
    <property type="evidence" value="ECO:0007669"/>
    <property type="project" value="InterPro"/>
</dbReference>
<protein>
    <recommendedName>
        <fullName evidence="3">Non-structural polyprotein 1AB</fullName>
    </recommendedName>
</protein>
<keyword evidence="4" id="KW-0696">RNA-directed RNA polymerase</keyword>
<evidence type="ECO:0000256" key="4">
    <source>
        <dbReference type="ARBA" id="ARBA00022484"/>
    </source>
</evidence>
<evidence type="ECO:0000256" key="6">
    <source>
        <dbReference type="ARBA" id="ARBA00022695"/>
    </source>
</evidence>
<keyword evidence="5" id="KW-0808">Transferase</keyword>
<feature type="domain" description="RdRp catalytic" evidence="10">
    <location>
        <begin position="250"/>
        <end position="384"/>
    </location>
</feature>
<evidence type="ECO:0000256" key="1">
    <source>
        <dbReference type="ARBA" id="ARBA00005873"/>
    </source>
</evidence>
<keyword evidence="7" id="KW-0547">Nucleotide-binding</keyword>
<dbReference type="EMBL" id="PP711188">
    <property type="protein sequence ID" value="XBU06238.1"/>
    <property type="molecule type" value="Genomic_RNA"/>
</dbReference>
<evidence type="ECO:0000259" key="10">
    <source>
        <dbReference type="PROSITE" id="PS50507"/>
    </source>
</evidence>
<dbReference type="SUPFAM" id="SSF56672">
    <property type="entry name" value="DNA/RNA polymerases"/>
    <property type="match status" value="1"/>
</dbReference>
<dbReference type="Gene3D" id="3.30.70.270">
    <property type="match status" value="1"/>
</dbReference>
<dbReference type="GO" id="GO:0006351">
    <property type="term" value="P:DNA-templated transcription"/>
    <property type="evidence" value="ECO:0007669"/>
    <property type="project" value="InterPro"/>
</dbReference>
<keyword evidence="8" id="KW-0688">Ribosomal frameshifting</keyword>
<keyword evidence="6" id="KW-0548">Nucleotidyltransferase</keyword>
<evidence type="ECO:0000256" key="8">
    <source>
        <dbReference type="ARBA" id="ARBA00022758"/>
    </source>
</evidence>
<evidence type="ECO:0000256" key="3">
    <source>
        <dbReference type="ARBA" id="ARBA00019743"/>
    </source>
</evidence>
<evidence type="ECO:0000256" key="2">
    <source>
        <dbReference type="ARBA" id="ARBA00011245"/>
    </source>
</evidence>
<dbReference type="CDD" id="cd23172">
    <property type="entry name" value="ps-ssRNAv_Astroviridae_RdRp"/>
    <property type="match status" value="1"/>
</dbReference>
<comment type="similarity">
    <text evidence="1">Belongs to the astroviridae polyprotein 1AB family.</text>
</comment>
<dbReference type="GO" id="GO:0000166">
    <property type="term" value="F:nucleotide binding"/>
    <property type="evidence" value="ECO:0007669"/>
    <property type="project" value="UniProtKB-KW"/>
</dbReference>
<dbReference type="InterPro" id="IPR001205">
    <property type="entry name" value="RNA-dir_pol_C"/>
</dbReference>
<reference evidence="11" key="1">
    <citation type="journal article" date="2024" name="Virus Evol.">
        <title>The diverse liver viromes of Australian geckos and skinks are dominated by hepaciviruses and picornaviruses and reflect host taxonomy and habitat.</title>
        <authorList>
            <person name="Mahar J.E."/>
            <person name="Wille M."/>
            <person name="Harvey E."/>
            <person name="Moritz C.C."/>
            <person name="Holmes E.C."/>
        </authorList>
    </citation>
    <scope>NUCLEOTIDE SEQUENCE</scope>
    <source>
        <strain evidence="11">Hplan-A_304122</strain>
    </source>
</reference>
<dbReference type="InterPro" id="IPR043502">
    <property type="entry name" value="DNA/RNA_pol_sf"/>
</dbReference>
<dbReference type="Pfam" id="PF00680">
    <property type="entry name" value="RdRP_1"/>
    <property type="match status" value="1"/>
</dbReference>
<sequence length="504" mass="59712">MKKIPRGAGIFDWTQDLMPFNRIIVPSEFPVLGHLPINKLVQRHQKINDPVLNILAPVMKDKAYKYGCPVWTLKAYENMFEKFIYQEPTYDIKNKYRQEWDFATFCTLQEYSYMEDSVLISFANTTKNADSIPGYPKMMYWNSEREYLDAHGLREYYEVWDKIAQKDFTQYPVWYSFLKMEATPLEKIEKEDYRMIMCTDPVYTRIGSVFEQDQNERLKSMTNYNAGQMGWTPFRGGLHAVLERITRGQKYVYELDWTRFDGTIPAEVLLHIKHLRWNFLARPYKTEENWNRHTWYVESLIDKYVVLPTGEVTLIKRGNPSGQISTTSDNIMVNTFLTAFEYAYQHLREGKDWITPATFFRDHKMVCYGDDRLSGINYTPNFEMIIDMYKQVFGMWVKPEKIKIHQSPEGSSFCGFTFFKGRNGRWVGKVNVEKILSTLKEPVKQLPDLEALWAKLVSLRILVEHSDEETKELLDDCIVRVERAMRKDGITPVKLPRHFYEDMW</sequence>
<accession>A0AAU7SS20</accession>
<evidence type="ECO:0000313" key="11">
    <source>
        <dbReference type="EMBL" id="XBU06238.1"/>
    </source>
</evidence>
<dbReference type="GO" id="GO:0003723">
    <property type="term" value="F:RNA binding"/>
    <property type="evidence" value="ECO:0007669"/>
    <property type="project" value="InterPro"/>
</dbReference>
<dbReference type="GO" id="GO:0003968">
    <property type="term" value="F:RNA-directed RNA polymerase activity"/>
    <property type="evidence" value="ECO:0007669"/>
    <property type="project" value="UniProtKB-KW"/>
</dbReference>